<dbReference type="InterPro" id="IPR052367">
    <property type="entry name" value="Thiosulfate_ST/Rhodanese-like"/>
</dbReference>
<dbReference type="RefSeq" id="WP_163702287.1">
    <property type="nucleotide sequence ID" value="NZ_QXHD01000004.1"/>
</dbReference>
<organism evidence="2 3">
    <name type="scientific">Adonisia turfae CCMR0081</name>
    <dbReference type="NCBI Taxonomy" id="2292702"/>
    <lineage>
        <taxon>Bacteria</taxon>
        <taxon>Bacillati</taxon>
        <taxon>Cyanobacteriota</taxon>
        <taxon>Adonisia</taxon>
        <taxon>Adonisia turfae</taxon>
    </lineage>
</organism>
<evidence type="ECO:0000313" key="2">
    <source>
        <dbReference type="EMBL" id="NEZ59365.1"/>
    </source>
</evidence>
<dbReference type="EMBL" id="QXHD01000004">
    <property type="protein sequence ID" value="NEZ59365.1"/>
    <property type="molecule type" value="Genomic_DNA"/>
</dbReference>
<dbReference type="PANTHER" id="PTHR45431">
    <property type="entry name" value="RHODANESE-LIKE DOMAIN-CONTAINING PROTEIN 15, CHLOROPLASTIC"/>
    <property type="match status" value="1"/>
</dbReference>
<dbReference type="Proteomes" id="UP000481033">
    <property type="component" value="Unassembled WGS sequence"/>
</dbReference>
<dbReference type="PROSITE" id="PS50206">
    <property type="entry name" value="RHODANESE_3"/>
    <property type="match status" value="1"/>
</dbReference>
<comment type="caution">
    <text evidence="2">The sequence shown here is derived from an EMBL/GenBank/DDBJ whole genome shotgun (WGS) entry which is preliminary data.</text>
</comment>
<evidence type="ECO:0000313" key="3">
    <source>
        <dbReference type="Proteomes" id="UP000481033"/>
    </source>
</evidence>
<keyword evidence="3" id="KW-1185">Reference proteome</keyword>
<dbReference type="InterPro" id="IPR036873">
    <property type="entry name" value="Rhodanese-like_dom_sf"/>
</dbReference>
<dbReference type="Pfam" id="PF00581">
    <property type="entry name" value="Rhodanese"/>
    <property type="match status" value="1"/>
</dbReference>
<feature type="domain" description="Rhodanese" evidence="1">
    <location>
        <begin position="22"/>
        <end position="123"/>
    </location>
</feature>
<dbReference type="SMART" id="SM00450">
    <property type="entry name" value="RHOD"/>
    <property type="match status" value="1"/>
</dbReference>
<dbReference type="Gene3D" id="3.40.250.10">
    <property type="entry name" value="Rhodanese-like domain"/>
    <property type="match status" value="1"/>
</dbReference>
<protein>
    <submittedName>
        <fullName evidence="2">Rhodanese-like domain-containing protein</fullName>
    </submittedName>
</protein>
<evidence type="ECO:0000259" key="1">
    <source>
        <dbReference type="PROSITE" id="PS50206"/>
    </source>
</evidence>
<proteinExistence type="predicted"/>
<reference evidence="2 3" key="1">
    <citation type="journal article" date="2020" name="Microb. Ecol.">
        <title>Ecogenomics of the Marine Benthic Filamentous Cyanobacterium Adonisia.</title>
        <authorList>
            <person name="Walter J.M."/>
            <person name="Coutinho F.H."/>
            <person name="Leomil L."/>
            <person name="Hargreaves P.I."/>
            <person name="Campeao M.E."/>
            <person name="Vieira V.V."/>
            <person name="Silva B.S."/>
            <person name="Fistarol G.O."/>
            <person name="Salomon P.S."/>
            <person name="Sawabe T."/>
            <person name="Mino S."/>
            <person name="Hosokawa M."/>
            <person name="Miyashita H."/>
            <person name="Maruyama F."/>
            <person name="van Verk M.C."/>
            <person name="Dutilh B.E."/>
            <person name="Thompson C.C."/>
            <person name="Thompson F.L."/>
        </authorList>
    </citation>
    <scope>NUCLEOTIDE SEQUENCE [LARGE SCALE GENOMIC DNA]</scope>
    <source>
        <strain evidence="2 3">CCMR0081</strain>
    </source>
</reference>
<dbReference type="CDD" id="cd00158">
    <property type="entry name" value="RHOD"/>
    <property type="match status" value="1"/>
</dbReference>
<name>A0A6M0RSW3_9CYAN</name>
<dbReference type="PANTHER" id="PTHR45431:SF3">
    <property type="entry name" value="RHODANESE-LIKE DOMAIN-CONTAINING PROTEIN 15, CHLOROPLASTIC"/>
    <property type="match status" value="1"/>
</dbReference>
<dbReference type="SUPFAM" id="SSF52821">
    <property type="entry name" value="Rhodanese/Cell cycle control phosphatase"/>
    <property type="match status" value="1"/>
</dbReference>
<gene>
    <name evidence="2" type="ORF">DXZ20_27715</name>
</gene>
<dbReference type="InterPro" id="IPR001763">
    <property type="entry name" value="Rhodanese-like_dom"/>
</dbReference>
<dbReference type="AlphaFoldDB" id="A0A6M0RSW3"/>
<accession>A0A6M0RSW3</accession>
<sequence length="128" mass="14456">MVSASPPKPAISDVPPEDFVQSPKVSKFIDVRSRLEYNLFHAPNAINLSLPRILMAQVPLLRYLVLPRWFWQLPKDEPLAVICLTAHRSPMAAQMLVKLGFSQVFNITGGMMAWQKAGLPTHRDHVKE</sequence>